<keyword evidence="1" id="KW-0862">Zinc</keyword>
<keyword evidence="1" id="KW-0808">Transferase</keyword>
<dbReference type="InterPro" id="IPR039164">
    <property type="entry name" value="UBR1-like"/>
</dbReference>
<dbReference type="PANTHER" id="PTHR21497">
    <property type="entry name" value="UBIQUITIN LIGASE E3 ALPHA-RELATED"/>
    <property type="match status" value="1"/>
</dbReference>
<comment type="pathway">
    <text evidence="1">Protein modification; protein ubiquitination.</text>
</comment>
<feature type="domain" description="E3 ubiquitin-protein ligase UBR1-like winged-helix" evidence="3">
    <location>
        <begin position="118"/>
        <end position="215"/>
    </location>
</feature>
<dbReference type="GO" id="GO:0000151">
    <property type="term" value="C:ubiquitin ligase complex"/>
    <property type="evidence" value="ECO:0007669"/>
    <property type="project" value="TreeGrafter"/>
</dbReference>
<gene>
    <name evidence="4" type="ORF">CLODIP_2_CD02397</name>
</gene>
<feature type="domain" description="E3 ubiquitin-protein ligase UBR-like C-terminal" evidence="2">
    <location>
        <begin position="783"/>
        <end position="1214"/>
    </location>
</feature>
<dbReference type="PANTHER" id="PTHR21497:SF39">
    <property type="entry name" value="E3 UBIQUITIN-PROTEIN LIGASE UBR3"/>
    <property type="match status" value="1"/>
</dbReference>
<dbReference type="EMBL" id="CADEPI010000102">
    <property type="protein sequence ID" value="CAB3374678.1"/>
    <property type="molecule type" value="Genomic_DNA"/>
</dbReference>
<comment type="function">
    <text evidence="1">Ubiquitin ligase protein which is a component of the N-end rule pathway. Recognizes and binds to proteins bearing specific N-terminal residues that are destabilizing according to the N-end rule, leading to their ubiquitination and subsequent degradation.</text>
</comment>
<dbReference type="Pfam" id="PF18995">
    <property type="entry name" value="PRT6_C"/>
    <property type="match status" value="1"/>
</dbReference>
<keyword evidence="5" id="KW-1185">Reference proteome</keyword>
<protein>
    <recommendedName>
        <fullName evidence="1">E3 ubiquitin-protein ligase</fullName>
        <ecNumber evidence="1">2.3.2.27</ecNumber>
    </recommendedName>
</protein>
<proteinExistence type="inferred from homology"/>
<evidence type="ECO:0000259" key="3">
    <source>
        <dbReference type="Pfam" id="PF22960"/>
    </source>
</evidence>
<evidence type="ECO:0000256" key="1">
    <source>
        <dbReference type="RuleBase" id="RU366018"/>
    </source>
</evidence>
<dbReference type="OrthoDB" id="15304at2759"/>
<dbReference type="GO" id="GO:0016567">
    <property type="term" value="P:protein ubiquitination"/>
    <property type="evidence" value="ECO:0007669"/>
    <property type="project" value="UniProtKB-UniRule"/>
</dbReference>
<comment type="similarity">
    <text evidence="1">Belongs to the E3 ubiquitin-protein ligase UBR1-like family.</text>
</comment>
<keyword evidence="1" id="KW-0833">Ubl conjugation pathway</keyword>
<evidence type="ECO:0000313" key="4">
    <source>
        <dbReference type="EMBL" id="CAB3374678.1"/>
    </source>
</evidence>
<comment type="caution">
    <text evidence="4">The sequence shown here is derived from an EMBL/GenBank/DDBJ whole genome shotgun (WGS) entry which is preliminary data.</text>
</comment>
<accession>A0A8S1CV87</accession>
<dbReference type="GO" id="GO:0071596">
    <property type="term" value="P:ubiquitin-dependent protein catabolic process via the N-end rule pathway"/>
    <property type="evidence" value="ECO:0007669"/>
    <property type="project" value="UniProtKB-UniRule"/>
</dbReference>
<dbReference type="GO" id="GO:0005737">
    <property type="term" value="C:cytoplasm"/>
    <property type="evidence" value="ECO:0007669"/>
    <property type="project" value="TreeGrafter"/>
</dbReference>
<dbReference type="AlphaFoldDB" id="A0A8S1CV87"/>
<keyword evidence="1" id="KW-0863">Zinc-finger</keyword>
<evidence type="ECO:0000313" key="5">
    <source>
        <dbReference type="Proteomes" id="UP000494165"/>
    </source>
</evidence>
<name>A0A8S1CV87_9INSE</name>
<dbReference type="Proteomes" id="UP000494165">
    <property type="component" value="Unassembled WGS sequence"/>
</dbReference>
<evidence type="ECO:0000259" key="2">
    <source>
        <dbReference type="Pfam" id="PF18995"/>
    </source>
</evidence>
<organism evidence="4 5">
    <name type="scientific">Cloeon dipterum</name>
    <dbReference type="NCBI Taxonomy" id="197152"/>
    <lineage>
        <taxon>Eukaryota</taxon>
        <taxon>Metazoa</taxon>
        <taxon>Ecdysozoa</taxon>
        <taxon>Arthropoda</taxon>
        <taxon>Hexapoda</taxon>
        <taxon>Insecta</taxon>
        <taxon>Pterygota</taxon>
        <taxon>Palaeoptera</taxon>
        <taxon>Ephemeroptera</taxon>
        <taxon>Pisciforma</taxon>
        <taxon>Baetidae</taxon>
        <taxon>Cloeon</taxon>
    </lineage>
</organism>
<dbReference type="GO" id="GO:0061630">
    <property type="term" value="F:ubiquitin protein ligase activity"/>
    <property type="evidence" value="ECO:0007669"/>
    <property type="project" value="UniProtKB-UniRule"/>
</dbReference>
<comment type="catalytic activity">
    <reaction evidence="1">
        <text>S-ubiquitinyl-[E2 ubiquitin-conjugating enzyme]-L-cysteine + [acceptor protein]-L-lysine = [E2 ubiquitin-conjugating enzyme]-L-cysteine + N(6)-ubiquitinyl-[acceptor protein]-L-lysine.</text>
        <dbReference type="EC" id="2.3.2.27"/>
    </reaction>
</comment>
<sequence>MDLVAYFEIVNNLWVRNGLQIKGQAMTYVQCNFSNSMVDADVFMLQVCLTQLEPSTFIKAVLKNFRANEWLSLSPQKETNISTHDEHQIMMESFFHFLTLVICSRSLMRSSDEELLQLELQTLLCLGEKTHSQLVELMPERCTAGQSKDFVRELAEIADFREPVADSSGTLQHGIYTPKPTVWEDNFDPVHVMLRAIQKKDYQTAMDNFAKYTQQRYKIKNPWPPYRLPRPIKGPFFDPRILANSRIMHATIFTVLVHALKTQNFPEQVLAPAIFMIEIAVDQAQAESSSKQICQQFSPRPPRIYDLDQENWFVTDNILVNLKTCIEHVYIPEVVPEGTVSAVSDCQDTEMLAIDDAAKCQMAVVPAGYPLFGAGGELVPLTAMSVFNPPESKMMALEAAKSNQDMTIDLAESPFSEKEARALPGTENLKLVRVCENMLSILLKLQARASGKADSFNPNDCNPLAATEKPHPASESRIGEGAFHIEKLLHKICKLDPSCRDFIIKLKSKLCTEENLKKSREDDAKKERTFLAEKHRKKMLEELANNSQKFMKIVGEMEPPEEDMEFEEKTSNTNQCTCAICSKSSVSTDEAPMGLVALVQTTHALRFSKRANALLDSLPVSDEDCAALPKSMENNLAKDYDDRFKKLSSIFGSSCQLTMDMSGKGGVHVQTCGHHIHIQCLLEYLESLKASTNKPTNISIEKGEFMCPMCRQLSNTVLPMAVESGDSPPVLDLRRNSMASSAALVVMHLENTDISESKSAMDTAMQRAMQDVVNCSSETWEPPKLDEQTLMVMTHSTLRTTLEIQIAQLGDTLRMPEESDSAAVARRACLVPFMQVLSYCTKSVATSPAWPVWQKVSGVILMSMDLVRRTEREVPILLQNPTALLIHLLLLLPTRLDHSQFTCIIKALYNLQYFQCLLQLMCSLHIEDISNCCVEPPWDLRTLNGCISLLMSRLPHDCMLWHKTKRLLSARIYHLSDVEAELQKLCLPFLRVAALLRHDIYGQDLPQIHPGTGGFVQLVRFLELYQGGIGTFDAATALNWVAFDHEPGVQKRDPTDLVSGWCQELLALAVMYASATCDLVHHHKLWTKPCLLKLPPTYDQIFKHYHKRECTTCGKVPHELCLCLFCAKTICLKGTCCRQRRFEAVEHSMTCGGGTGIFLVVPSSYIIVIRASRACLWGSVYLDSHGEDDRDLKRGKPLYLSQPRMNLLEQQWLTHKFDHINKRGRAGKTYLS</sequence>
<reference evidence="4 5" key="1">
    <citation type="submission" date="2020-04" db="EMBL/GenBank/DDBJ databases">
        <authorList>
            <person name="Alioto T."/>
            <person name="Alioto T."/>
            <person name="Gomez Garrido J."/>
        </authorList>
    </citation>
    <scope>NUCLEOTIDE SEQUENCE [LARGE SCALE GENOMIC DNA]</scope>
</reference>
<dbReference type="Pfam" id="PF22960">
    <property type="entry name" value="WHD_UBR1"/>
    <property type="match status" value="1"/>
</dbReference>
<dbReference type="InterPro" id="IPR044046">
    <property type="entry name" value="E3_ligase_UBR-like_C"/>
</dbReference>
<dbReference type="GO" id="GO:0008270">
    <property type="term" value="F:zinc ion binding"/>
    <property type="evidence" value="ECO:0007669"/>
    <property type="project" value="UniProtKB-UniRule"/>
</dbReference>
<dbReference type="EC" id="2.3.2.27" evidence="1"/>
<dbReference type="InterPro" id="IPR055194">
    <property type="entry name" value="UBR1-like_WH"/>
</dbReference>
<dbReference type="SUPFAM" id="SSF57850">
    <property type="entry name" value="RING/U-box"/>
    <property type="match status" value="1"/>
</dbReference>
<keyword evidence="1" id="KW-0479">Metal-binding</keyword>